<dbReference type="Pfam" id="PF09359">
    <property type="entry name" value="VTC"/>
    <property type="match status" value="1"/>
</dbReference>
<feature type="region of interest" description="Disordered" evidence="6">
    <location>
        <begin position="641"/>
        <end position="696"/>
    </location>
</feature>
<evidence type="ECO:0000259" key="8">
    <source>
        <dbReference type="PROSITE" id="PS51382"/>
    </source>
</evidence>
<dbReference type="Proteomes" id="UP000093000">
    <property type="component" value="Unassembled WGS sequence"/>
</dbReference>
<dbReference type="InParanoid" id="A0A1C7N5T8"/>
<keyword evidence="2" id="KW-0926">Vacuole</keyword>
<dbReference type="OrthoDB" id="2278074at2759"/>
<dbReference type="InterPro" id="IPR003807">
    <property type="entry name" value="DUF202"/>
</dbReference>
<dbReference type="AlphaFoldDB" id="A0A1C7N5T8"/>
<feature type="compositionally biased region" description="Basic and acidic residues" evidence="6">
    <location>
        <begin position="655"/>
        <end position="665"/>
    </location>
</feature>
<evidence type="ECO:0000256" key="4">
    <source>
        <dbReference type="ARBA" id="ARBA00022989"/>
    </source>
</evidence>
<dbReference type="GO" id="GO:0005774">
    <property type="term" value="C:vacuolar membrane"/>
    <property type="evidence" value="ECO:0007669"/>
    <property type="project" value="UniProtKB-SubCell"/>
</dbReference>
<feature type="transmembrane region" description="Helical" evidence="7">
    <location>
        <begin position="597"/>
        <end position="617"/>
    </location>
</feature>
<dbReference type="InterPro" id="IPR051572">
    <property type="entry name" value="VTC_Complex_Subunit"/>
</dbReference>
<organism evidence="9 10">
    <name type="scientific">Choanephora cucurbitarum</name>
    <dbReference type="NCBI Taxonomy" id="101091"/>
    <lineage>
        <taxon>Eukaryota</taxon>
        <taxon>Fungi</taxon>
        <taxon>Fungi incertae sedis</taxon>
        <taxon>Mucoromycota</taxon>
        <taxon>Mucoromycotina</taxon>
        <taxon>Mucoromycetes</taxon>
        <taxon>Mucorales</taxon>
        <taxon>Mucorineae</taxon>
        <taxon>Choanephoraceae</taxon>
        <taxon>Choanephoroideae</taxon>
        <taxon>Choanephora</taxon>
    </lineage>
</organism>
<dbReference type="GO" id="GO:0006799">
    <property type="term" value="P:polyphosphate biosynthetic process"/>
    <property type="evidence" value="ECO:0007669"/>
    <property type="project" value="UniProtKB-ARBA"/>
</dbReference>
<dbReference type="STRING" id="101091.A0A1C7N5T8"/>
<dbReference type="Pfam" id="PF02656">
    <property type="entry name" value="DUF202"/>
    <property type="match status" value="1"/>
</dbReference>
<feature type="transmembrane region" description="Helical" evidence="7">
    <location>
        <begin position="532"/>
        <end position="552"/>
    </location>
</feature>
<dbReference type="PANTHER" id="PTHR46140">
    <property type="entry name" value="VACUOLAR TRANSPORTER CHAPERONE 1-RELATED"/>
    <property type="match status" value="1"/>
</dbReference>
<evidence type="ECO:0000256" key="5">
    <source>
        <dbReference type="ARBA" id="ARBA00023136"/>
    </source>
</evidence>
<dbReference type="PANTHER" id="PTHR46140:SF1">
    <property type="entry name" value="VACUOLAR TRANSPORTER CHAPERONE COMPLEX SUBUNIT 4-RELATED"/>
    <property type="match status" value="1"/>
</dbReference>
<feature type="compositionally biased region" description="Polar residues" evidence="6">
    <location>
        <begin position="667"/>
        <end position="679"/>
    </location>
</feature>
<keyword evidence="3 7" id="KW-0812">Transmembrane</keyword>
<sequence>MKFGQYLHQQLYPPWKENYIDYDTLKYFLKYKQEQPQGWTHIDEAYFANTLLIAELSKIHSFFELQLGKIREAESRRNLISYIKLNATGFQKILKKHDKRTGINLSSSVHFCDISDQFENLVRKTNDIILDDQRKMTQYWIHPEDIVKVQTILLFHLRTSVQHQLTNTIYFDDQNNFSCYLQQIKRISNGHALSAKWTGTLMPESTVTLWHEIYDYPWTYKNEMPFRQSDCQQYNQLILRIEEKKKEKTSIHDICEHIQTENMRPTLKYSRLCTEYNQPQKSLRIILNENILLTEERELTRISLRKDSDKRFNFPYALLEVEIDTAVVNLPNWFIQLIEDQLVYEVPFFSIYLHGISHFYKERVSLLPWWLEDLKSDFRKKSYYSQISLATSNYAPTSNLESQQSNFHAVANSSPHNQLNSISMNPQAFGEDETFVDQHKHDGLFQRTAINYESKFMLSDKLMTNLKSMKHDLDLYRQELNTQYSDNMSMTVWLRAKLTNNKSILFPEHLTEEKPKKKKVEPKMFFSNERTFINWLQFSALLLTVSLGLINFGDRVSKASGAFFIIVSMILAFYAQLRFQYRSWQIQYRSSSRFDDIYGPAVLCFVLIIALFVNLGLRINQPIPSNPSPFSYNITSSNNIIIPHHPSNPEQPATKTDRHTTDKHSTTRSQDASISTKSATHIKKKSKEEDEDEDED</sequence>
<evidence type="ECO:0000256" key="2">
    <source>
        <dbReference type="ARBA" id="ARBA00022554"/>
    </source>
</evidence>
<evidence type="ECO:0000256" key="6">
    <source>
        <dbReference type="SAM" id="MobiDB-lite"/>
    </source>
</evidence>
<evidence type="ECO:0000256" key="7">
    <source>
        <dbReference type="SAM" id="Phobius"/>
    </source>
</evidence>
<dbReference type="Gene3D" id="3.20.100.30">
    <property type="entry name" value="VTC, catalytic tunnel domain"/>
    <property type="match status" value="1"/>
</dbReference>
<dbReference type="EMBL" id="LUGH01000519">
    <property type="protein sequence ID" value="OBZ84368.1"/>
    <property type="molecule type" value="Genomic_DNA"/>
</dbReference>
<protein>
    <submittedName>
        <fullName evidence="9">Vacuolar transporter chaperone 4</fullName>
    </submittedName>
</protein>
<accession>A0A1C7N5T8</accession>
<name>A0A1C7N5T8_9FUNG</name>
<evidence type="ECO:0000313" key="10">
    <source>
        <dbReference type="Proteomes" id="UP000093000"/>
    </source>
</evidence>
<feature type="domain" description="SPX" evidence="8">
    <location>
        <begin position="1"/>
        <end position="111"/>
    </location>
</feature>
<evidence type="ECO:0000256" key="1">
    <source>
        <dbReference type="ARBA" id="ARBA00004128"/>
    </source>
</evidence>
<evidence type="ECO:0000256" key="3">
    <source>
        <dbReference type="ARBA" id="ARBA00022692"/>
    </source>
</evidence>
<comment type="caution">
    <text evidence="9">The sequence shown here is derived from an EMBL/GenBank/DDBJ whole genome shotgun (WGS) entry which is preliminary data.</text>
</comment>
<gene>
    <name evidence="9" type="primary">vtc4_4</name>
    <name evidence="9" type="ORF">A0J61_07583</name>
</gene>
<dbReference type="InterPro" id="IPR042267">
    <property type="entry name" value="VTC_sf"/>
</dbReference>
<keyword evidence="4 7" id="KW-1133">Transmembrane helix</keyword>
<dbReference type="InterPro" id="IPR018966">
    <property type="entry name" value="VTC_domain"/>
</dbReference>
<dbReference type="PROSITE" id="PS51382">
    <property type="entry name" value="SPX"/>
    <property type="match status" value="1"/>
</dbReference>
<proteinExistence type="predicted"/>
<keyword evidence="10" id="KW-1185">Reference proteome</keyword>
<evidence type="ECO:0000313" key="9">
    <source>
        <dbReference type="EMBL" id="OBZ84368.1"/>
    </source>
</evidence>
<dbReference type="InterPro" id="IPR004331">
    <property type="entry name" value="SPX_dom"/>
</dbReference>
<feature type="transmembrane region" description="Helical" evidence="7">
    <location>
        <begin position="559"/>
        <end position="577"/>
    </location>
</feature>
<reference evidence="9 10" key="1">
    <citation type="submission" date="2016-03" db="EMBL/GenBank/DDBJ databases">
        <title>Choanephora cucurbitarum.</title>
        <authorList>
            <person name="Min B."/>
            <person name="Park H."/>
            <person name="Park J.-H."/>
            <person name="Shin H.-D."/>
            <person name="Choi I.-G."/>
        </authorList>
    </citation>
    <scope>NUCLEOTIDE SEQUENCE [LARGE SCALE GENOMIC DNA]</scope>
    <source>
        <strain evidence="9 10">KUS-F28377</strain>
    </source>
</reference>
<comment type="subcellular location">
    <subcellularLocation>
        <location evidence="1">Vacuole membrane</location>
        <topology evidence="1">Multi-pass membrane protein</topology>
    </subcellularLocation>
</comment>
<keyword evidence="5 7" id="KW-0472">Membrane</keyword>
<dbReference type="Pfam" id="PF03105">
    <property type="entry name" value="SPX"/>
    <property type="match status" value="2"/>
</dbReference>